<feature type="active site" description="Acyl-thioester intermediate" evidence="2">
    <location>
        <position position="196"/>
    </location>
</feature>
<name>A0A6L6XN22_9ACTN</name>
<evidence type="ECO:0000256" key="2">
    <source>
        <dbReference type="PIRSR" id="PIRSR605754-1"/>
    </source>
</evidence>
<dbReference type="Proteomes" id="UP000473525">
    <property type="component" value="Unassembled WGS sequence"/>
</dbReference>
<protein>
    <submittedName>
        <fullName evidence="4">Class E sortase</fullName>
    </submittedName>
</protein>
<dbReference type="NCBIfam" id="NF033747">
    <property type="entry name" value="class_E_sortase"/>
    <property type="match status" value="1"/>
</dbReference>
<dbReference type="InterPro" id="IPR023365">
    <property type="entry name" value="Sortase_dom-sf"/>
</dbReference>
<keyword evidence="3" id="KW-1133">Transmembrane helix</keyword>
<dbReference type="SUPFAM" id="SSF63817">
    <property type="entry name" value="Sortase"/>
    <property type="match status" value="1"/>
</dbReference>
<dbReference type="GO" id="GO:0016787">
    <property type="term" value="F:hydrolase activity"/>
    <property type="evidence" value="ECO:0007669"/>
    <property type="project" value="UniProtKB-KW"/>
</dbReference>
<dbReference type="InterPro" id="IPR005754">
    <property type="entry name" value="Sortase"/>
</dbReference>
<dbReference type="InterPro" id="IPR053465">
    <property type="entry name" value="Sortase_Class_E"/>
</dbReference>
<dbReference type="CDD" id="cd05830">
    <property type="entry name" value="Sortase_E"/>
    <property type="match status" value="1"/>
</dbReference>
<keyword evidence="1" id="KW-0378">Hydrolase</keyword>
<keyword evidence="3" id="KW-0812">Transmembrane</keyword>
<dbReference type="InterPro" id="IPR042003">
    <property type="entry name" value="Sortase_E"/>
</dbReference>
<comment type="caution">
    <text evidence="4">The sequence shown here is derived from an EMBL/GenBank/DDBJ whole genome shotgun (WGS) entry which is preliminary data.</text>
</comment>
<dbReference type="EMBL" id="WSEK01000004">
    <property type="protein sequence ID" value="MVQ48460.1"/>
    <property type="molecule type" value="Genomic_DNA"/>
</dbReference>
<dbReference type="AlphaFoldDB" id="A0A6L6XN22"/>
<dbReference type="Gene3D" id="2.40.260.10">
    <property type="entry name" value="Sortase"/>
    <property type="match status" value="1"/>
</dbReference>
<evidence type="ECO:0000313" key="4">
    <source>
        <dbReference type="EMBL" id="MVQ48460.1"/>
    </source>
</evidence>
<evidence type="ECO:0000256" key="1">
    <source>
        <dbReference type="ARBA" id="ARBA00022801"/>
    </source>
</evidence>
<reference evidence="4 5" key="1">
    <citation type="submission" date="2019-12" db="EMBL/GenBank/DDBJ databases">
        <authorList>
            <person name="Huq M.A."/>
        </authorList>
    </citation>
    <scope>NUCLEOTIDE SEQUENCE [LARGE SCALE GENOMIC DNA]</scope>
    <source>
        <strain evidence="4 5">MAH-18</strain>
    </source>
</reference>
<gene>
    <name evidence="4" type="ORF">GON03_04660</name>
</gene>
<organism evidence="4 5">
    <name type="scientific">Nocardioides agri</name>
    <dbReference type="NCBI Taxonomy" id="2682843"/>
    <lineage>
        <taxon>Bacteria</taxon>
        <taxon>Bacillati</taxon>
        <taxon>Actinomycetota</taxon>
        <taxon>Actinomycetes</taxon>
        <taxon>Propionibacteriales</taxon>
        <taxon>Nocardioidaceae</taxon>
        <taxon>Nocardioides</taxon>
    </lineage>
</organism>
<dbReference type="NCBIfam" id="TIGR01076">
    <property type="entry name" value="sortase_fam"/>
    <property type="match status" value="1"/>
</dbReference>
<proteinExistence type="predicted"/>
<feature type="transmembrane region" description="Helical" evidence="3">
    <location>
        <begin position="20"/>
        <end position="39"/>
    </location>
</feature>
<evidence type="ECO:0000313" key="5">
    <source>
        <dbReference type="Proteomes" id="UP000473525"/>
    </source>
</evidence>
<dbReference type="Pfam" id="PF04203">
    <property type="entry name" value="Sortase"/>
    <property type="match status" value="1"/>
</dbReference>
<feature type="active site" description="Proton donor/acceptor" evidence="2">
    <location>
        <position position="128"/>
    </location>
</feature>
<sequence>MPIVRNGWGSATRLTIRAVAELAITAGVVLAVFVFYLLVWTNHRTEAAQADLTEDFRAAQETGTEVEDRFAPPDSGEGLGILHIPELGEDWSWVVVEGVGDADLARGPGHFPGTAMPGSIGNFAVAGHRATHGEPFAHLDRLGVGDDVVVETVDGWLTYEVTWVRILSPSATEVLEPVAGHPGEKATQRTLTLVTCNPRWSSTERLVVGASLVERRPADAGPPDAIA</sequence>
<evidence type="ECO:0000256" key="3">
    <source>
        <dbReference type="SAM" id="Phobius"/>
    </source>
</evidence>
<accession>A0A6L6XN22</accession>
<keyword evidence="5" id="KW-1185">Reference proteome</keyword>
<keyword evidence="3" id="KW-0472">Membrane</keyword>